<feature type="region of interest" description="Disordered" evidence="1">
    <location>
        <begin position="1249"/>
        <end position="1269"/>
    </location>
</feature>
<protein>
    <submittedName>
        <fullName evidence="2">Uncharacterized protein</fullName>
    </submittedName>
</protein>
<name>A0A1Q9DJM9_SYMMI</name>
<evidence type="ECO:0000313" key="2">
    <source>
        <dbReference type="EMBL" id="OLP95330.1"/>
    </source>
</evidence>
<proteinExistence type="predicted"/>
<evidence type="ECO:0000313" key="3">
    <source>
        <dbReference type="Proteomes" id="UP000186817"/>
    </source>
</evidence>
<gene>
    <name evidence="2" type="ORF">AK812_SmicGene22557</name>
</gene>
<reference evidence="2 3" key="1">
    <citation type="submission" date="2016-02" db="EMBL/GenBank/DDBJ databases">
        <title>Genome analysis of coral dinoflagellate symbionts highlights evolutionary adaptations to a symbiotic lifestyle.</title>
        <authorList>
            <person name="Aranda M."/>
            <person name="Li Y."/>
            <person name="Liew Y.J."/>
            <person name="Baumgarten S."/>
            <person name="Simakov O."/>
            <person name="Wilson M."/>
            <person name="Piel J."/>
            <person name="Ashoor H."/>
            <person name="Bougouffa S."/>
            <person name="Bajic V.B."/>
            <person name="Ryu T."/>
            <person name="Ravasi T."/>
            <person name="Bayer T."/>
            <person name="Micklem G."/>
            <person name="Kim H."/>
            <person name="Bhak J."/>
            <person name="Lajeunesse T.C."/>
            <person name="Voolstra C.R."/>
        </authorList>
    </citation>
    <scope>NUCLEOTIDE SEQUENCE [LARGE SCALE GENOMIC DNA]</scope>
    <source>
        <strain evidence="2 3">CCMP2467</strain>
    </source>
</reference>
<dbReference type="EMBL" id="LSRX01000508">
    <property type="protein sequence ID" value="OLP95330.1"/>
    <property type="molecule type" value="Genomic_DNA"/>
</dbReference>
<dbReference type="Proteomes" id="UP000186817">
    <property type="component" value="Unassembled WGS sequence"/>
</dbReference>
<comment type="caution">
    <text evidence="2">The sequence shown here is derived from an EMBL/GenBank/DDBJ whole genome shotgun (WGS) entry which is preliminary data.</text>
</comment>
<organism evidence="2 3">
    <name type="scientific">Symbiodinium microadriaticum</name>
    <name type="common">Dinoflagellate</name>
    <name type="synonym">Zooxanthella microadriatica</name>
    <dbReference type="NCBI Taxonomy" id="2951"/>
    <lineage>
        <taxon>Eukaryota</taxon>
        <taxon>Sar</taxon>
        <taxon>Alveolata</taxon>
        <taxon>Dinophyceae</taxon>
        <taxon>Suessiales</taxon>
        <taxon>Symbiodiniaceae</taxon>
        <taxon>Symbiodinium</taxon>
    </lineage>
</organism>
<sequence>MSTEDPKPQKTWTWCSVAAAGALSGPLGWRVHALRADPAACPDFFREVGASLLGTSTLILLSSSLASAFEALVAATTFGSWVRRALKTPSEFQTFNEAPLQADIIGFPTVDTSMLWTFAVYELTLQRLGRSCYAETAGDRCFRADATSGSRVFRSAELWRELVQPLRADLTGGRPPLYLCMAPPLPEDPYLHAARLTASLAREYHIETADFAPSNVNRLCLGLTGEASQGPSPCLMEEATTALTLISRRDQGGQGVASQEEKDQQDLQDCPSKSDSSNDECAATEARSLPTGFHEDFSERVSSLRHNFPFFDDDILCEHLMQAESNMEQAVLSLSKKEFEPAVAFVVLEPADIPLNQRTCERRGAPKQVYGNVIARTDHSRLPLYCFVVLVMQSNSARCKVGSIARPIPEDRFRLMGDEKGHFWKKKARVPEVGDVVEMQFFEEDNTNYLGLGSYPHKNEDLLCTSLLLKSRSLLAKNVSALGALGLVAVDDVETIWPWKSGLSKFPSVQPGKHIWFVHATKSSLPSVIILRLNHAGTLNFKYRSDASDKISLDFKAGRKHLRDLPVTAAGFNSPPHVLNECFKLRAQEIDHLLVLGLARAERRGPEGYNRLPECSEALQRQLDVESFAEYCQLLVIGILEVPKAGQTFSSPPPPTGGPSKTSPIPDTMPHAYTYFPDAPGCEDILHSHSWLETPTLSASTEPHGCDVRSVQRGLLLLSWRRCEASAWVRLRLHGFPRPVELALPGADEIPGLGVAPAPAHVLACRASEALRQQLQELGQSLAWDLRLSSMAEAAEDGGLACLQFLKRTLQEANPDVPAIFLSPLLKPEEWSERASKALLKAVLWLQTHPAATGRVVVGFATTDDVWQWRVRHLRHQYWKLVYSPVDAAAAETGFFGEPCARGSSASASRVFGTAGSLRSLLSFVDADPENEWNWLVDLDIQLQNAGLEVLACAAWGMPEEDYLTRATLTRHLAEKHQVEMAEFLEGHRHVHCLPGSNWFQVAQKGLVAPWCFRRDVMQAFRRVSRWWTTLDPRNFVVPEEGTFLALFRNGAAGIMPWDSDFDVKLYTEADITMEGFMNRTQEPAFQSIGIEAFAYDGCGQDNYVLLRQASIVHHIGDAYVRCGRPRQEHPWRAMLFGTEVSLGPDHLQHIFFTRYKTPVQKLFGDGIPLQCFHTGHNACMPDVSFLVLVPAGGLHQHLGALRIPGHLRTCRLSFPWSTMALGRRSRLDREKTAANFWSLGSVEDLGPDLKGHEDRADSRLEEGPTETLRLRQDQAPSRATCAVPGTPEVMRCSGAVHGALNLA</sequence>
<accession>A0A1Q9DJM9</accession>
<evidence type="ECO:0000256" key="1">
    <source>
        <dbReference type="SAM" id="MobiDB-lite"/>
    </source>
</evidence>
<feature type="region of interest" description="Disordered" evidence="1">
    <location>
        <begin position="647"/>
        <end position="666"/>
    </location>
</feature>
<feature type="region of interest" description="Disordered" evidence="1">
    <location>
        <begin position="249"/>
        <end position="286"/>
    </location>
</feature>
<keyword evidence="3" id="KW-1185">Reference proteome</keyword>
<dbReference type="OrthoDB" id="446003at2759"/>